<gene>
    <name evidence="2" type="ORF">ACFQO1_02185</name>
</gene>
<feature type="signal peptide" evidence="1">
    <location>
        <begin position="1"/>
        <end position="18"/>
    </location>
</feature>
<dbReference type="EMBL" id="JBHTBN010000001">
    <property type="protein sequence ID" value="MFC7356482.1"/>
    <property type="molecule type" value="Genomic_DNA"/>
</dbReference>
<keyword evidence="1" id="KW-0732">Signal</keyword>
<dbReference type="Gene3D" id="2.180.10.10">
    <property type="entry name" value="RHS repeat-associated core"/>
    <property type="match status" value="1"/>
</dbReference>
<reference evidence="3" key="1">
    <citation type="journal article" date="2019" name="Int. J. Syst. Evol. Microbiol.">
        <title>The Global Catalogue of Microorganisms (GCM) 10K type strain sequencing project: providing services to taxonomists for standard genome sequencing and annotation.</title>
        <authorList>
            <consortium name="The Broad Institute Genomics Platform"/>
            <consortium name="The Broad Institute Genome Sequencing Center for Infectious Disease"/>
            <person name="Wu L."/>
            <person name="Ma J."/>
        </authorList>
    </citation>
    <scope>NUCLEOTIDE SEQUENCE [LARGE SCALE GENOMIC DNA]</scope>
    <source>
        <strain evidence="3">CGMCC 1.16306</strain>
    </source>
</reference>
<evidence type="ECO:0000256" key="1">
    <source>
        <dbReference type="SAM" id="SignalP"/>
    </source>
</evidence>
<proteinExistence type="predicted"/>
<protein>
    <recommendedName>
        <fullName evidence="4">YD repeat-containing protein</fullName>
    </recommendedName>
</protein>
<evidence type="ECO:0008006" key="4">
    <source>
        <dbReference type="Google" id="ProtNLM"/>
    </source>
</evidence>
<sequence length="243" mass="28230">MKSLFTMCLLLFLGTAFAQYPMNYRVAPHNPIPKQYTTDQYLIYHNVKSLRYKVGNIDWLFEFDKEGRSTLWDTGIGKTTYSYDSKGHLKSVNDGYSTSRYKTNDKGYIIEEKYSDGSGSIYKYNDDGLYAYKIDRATGAITEQYTYDELGRIKGAIYFSKTGEVLQRSAYSYEDLVKFTKVNEAQTNEHGRTVNLTHYYSKRGEYLSQDYENDVITLDIKSNPTSHYKSADDETITFEITYY</sequence>
<name>A0ABW2MNL2_9FLAO</name>
<dbReference type="RefSeq" id="WP_380216268.1">
    <property type="nucleotide sequence ID" value="NZ_JBHTBN010000001.1"/>
</dbReference>
<feature type="chain" id="PRO_5045654080" description="YD repeat-containing protein" evidence="1">
    <location>
        <begin position="19"/>
        <end position="243"/>
    </location>
</feature>
<evidence type="ECO:0000313" key="2">
    <source>
        <dbReference type="EMBL" id="MFC7356482.1"/>
    </source>
</evidence>
<comment type="caution">
    <text evidence="2">The sequence shown here is derived from an EMBL/GenBank/DDBJ whole genome shotgun (WGS) entry which is preliminary data.</text>
</comment>
<dbReference type="Proteomes" id="UP001596415">
    <property type="component" value="Unassembled WGS sequence"/>
</dbReference>
<keyword evidence="3" id="KW-1185">Reference proteome</keyword>
<organism evidence="2 3">
    <name type="scientific">Jejudonia soesokkakensis</name>
    <dbReference type="NCBI Taxonomy" id="1323432"/>
    <lineage>
        <taxon>Bacteria</taxon>
        <taxon>Pseudomonadati</taxon>
        <taxon>Bacteroidota</taxon>
        <taxon>Flavobacteriia</taxon>
        <taxon>Flavobacteriales</taxon>
        <taxon>Flavobacteriaceae</taxon>
        <taxon>Jejudonia</taxon>
    </lineage>
</organism>
<accession>A0ABW2MNL2</accession>
<evidence type="ECO:0000313" key="3">
    <source>
        <dbReference type="Proteomes" id="UP001596415"/>
    </source>
</evidence>